<evidence type="ECO:0000313" key="2">
    <source>
        <dbReference type="Proteomes" id="UP000019483"/>
    </source>
</evidence>
<comment type="caution">
    <text evidence="1">The sequence shown here is derived from an EMBL/GenBank/DDBJ whole genome shotgun (WGS) entry which is preliminary data.</text>
</comment>
<dbReference type="EMBL" id="AZAJ01000001">
    <property type="protein sequence ID" value="ETA68315.1"/>
    <property type="molecule type" value="Genomic_DNA"/>
</dbReference>
<keyword evidence="2" id="KW-1185">Reference proteome</keyword>
<dbReference type="GO" id="GO:0016787">
    <property type="term" value="F:hydrolase activity"/>
    <property type="evidence" value="ECO:0007669"/>
    <property type="project" value="UniProtKB-KW"/>
</dbReference>
<dbReference type="Proteomes" id="UP000019483">
    <property type="component" value="Unassembled WGS sequence"/>
</dbReference>
<dbReference type="PANTHER" id="PTHR43546:SF8">
    <property type="entry name" value="METALLO-BETA-LACTAMASE DOMAIN-CONTAINING PROTEIN"/>
    <property type="match status" value="1"/>
</dbReference>
<evidence type="ECO:0000313" key="1">
    <source>
        <dbReference type="EMBL" id="ETA68315.1"/>
    </source>
</evidence>
<organism evidence="1 2">
    <name type="scientific">Methanolobus tindarius DSM 2278</name>
    <dbReference type="NCBI Taxonomy" id="1090322"/>
    <lineage>
        <taxon>Archaea</taxon>
        <taxon>Methanobacteriati</taxon>
        <taxon>Methanobacteriota</taxon>
        <taxon>Stenosarchaea group</taxon>
        <taxon>Methanomicrobia</taxon>
        <taxon>Methanosarcinales</taxon>
        <taxon>Methanosarcinaceae</taxon>
        <taxon>Methanolobus</taxon>
    </lineage>
</organism>
<dbReference type="OrthoDB" id="28313at2157"/>
<proteinExistence type="predicted"/>
<protein>
    <submittedName>
        <fullName evidence="1">Putative Zn-dependent hydrolase of beta-lactamase fold</fullName>
    </submittedName>
</protein>
<keyword evidence="1" id="KW-0378">Hydrolase</keyword>
<sequence>MAEITIKGVLIRKLEYAGFMVKSDEMVLYIDPNGLGDEQIPEENMADLIVITHEQYGHCDPDSIRKVRKSDCTTLIPEKMSLQFRGDARRVMEGDSLTGELSIKGVDIEVLPAYASCESGRTLGEGVGYFFTFGDLSIYHAGHSCDIADLESLSPDIVMLPLGDEQLISIQKAEEAITKLSPDYVIPMCYDDATNINISGFVDRIKSECPSTEVLFFKS</sequence>
<dbReference type="SUPFAM" id="SSF56281">
    <property type="entry name" value="Metallo-hydrolase/oxidoreductase"/>
    <property type="match status" value="1"/>
</dbReference>
<accession>W9DRU8</accession>
<dbReference type="Gene3D" id="3.60.15.10">
    <property type="entry name" value="Ribonuclease Z/Hydroxyacylglutathione hydrolase-like"/>
    <property type="match status" value="1"/>
</dbReference>
<dbReference type="STRING" id="1090322.MettiDRAFT_1773"/>
<name>W9DRU8_METTI</name>
<dbReference type="AlphaFoldDB" id="W9DRU8"/>
<dbReference type="InterPro" id="IPR050114">
    <property type="entry name" value="UPF0173_UPF0282_UlaG_hydrolase"/>
</dbReference>
<gene>
    <name evidence="1" type="ORF">MettiDRAFT_1773</name>
</gene>
<dbReference type="PANTHER" id="PTHR43546">
    <property type="entry name" value="UPF0173 METAL-DEPENDENT HYDROLASE MJ1163-RELATED"/>
    <property type="match status" value="1"/>
</dbReference>
<reference evidence="1 2" key="1">
    <citation type="submission" date="2013-08" db="EMBL/GenBank/DDBJ databases">
        <authorList>
            <consortium name="DOE Joint Genome Institute"/>
            <person name="Eisen J."/>
            <person name="Huntemann M."/>
            <person name="Han J."/>
            <person name="Chen A."/>
            <person name="Kyrpides N."/>
            <person name="Mavromatis K."/>
            <person name="Markowitz V."/>
            <person name="Palaniappan K."/>
            <person name="Ivanova N."/>
            <person name="Schaumberg A."/>
            <person name="Pati A."/>
            <person name="Liolios K."/>
            <person name="Nordberg H.P."/>
            <person name="Cantor M.N."/>
            <person name="Hua S.X."/>
            <person name="Woyke T."/>
        </authorList>
    </citation>
    <scope>NUCLEOTIDE SEQUENCE [LARGE SCALE GENOMIC DNA]</scope>
    <source>
        <strain evidence="1 2">DSM 2278</strain>
    </source>
</reference>
<dbReference type="Pfam" id="PF13483">
    <property type="entry name" value="Lactamase_B_3"/>
    <property type="match status" value="1"/>
</dbReference>
<dbReference type="InterPro" id="IPR036866">
    <property type="entry name" value="RibonucZ/Hydroxyglut_hydro"/>
</dbReference>
<dbReference type="RefSeq" id="WP_023845450.1">
    <property type="nucleotide sequence ID" value="NZ_AZAJ01000001.1"/>
</dbReference>